<feature type="transmembrane region" description="Helical" evidence="1">
    <location>
        <begin position="7"/>
        <end position="26"/>
    </location>
</feature>
<dbReference type="AlphaFoldDB" id="A0A2H5XBH6"/>
<dbReference type="SMART" id="SM00460">
    <property type="entry name" value="TGc"/>
    <property type="match status" value="1"/>
</dbReference>
<evidence type="ECO:0000313" key="4">
    <source>
        <dbReference type="Proteomes" id="UP000236173"/>
    </source>
</evidence>
<evidence type="ECO:0000259" key="2">
    <source>
        <dbReference type="SMART" id="SM00460"/>
    </source>
</evidence>
<organism evidence="3 4">
    <name type="scientific">Candidatus Fervidibacter japonicus</name>
    <dbReference type="NCBI Taxonomy" id="2035412"/>
    <lineage>
        <taxon>Bacteria</taxon>
        <taxon>Candidatus Fervidibacterota</taxon>
        <taxon>Candidatus Fervidibacter</taxon>
    </lineage>
</organism>
<dbReference type="Gene3D" id="3.10.620.30">
    <property type="match status" value="1"/>
</dbReference>
<reference evidence="4" key="1">
    <citation type="submission" date="2017-09" db="EMBL/GenBank/DDBJ databases">
        <title>Metaegenomics of thermophilic ammonia-oxidizing enrichment culture.</title>
        <authorList>
            <person name="Kato S."/>
            <person name="Suzuki K."/>
        </authorList>
    </citation>
    <scope>NUCLEOTIDE SEQUENCE [LARGE SCALE GENOMIC DNA]</scope>
</reference>
<feature type="transmembrane region" description="Helical" evidence="1">
    <location>
        <begin position="118"/>
        <end position="140"/>
    </location>
</feature>
<keyword evidence="1" id="KW-0472">Membrane</keyword>
<evidence type="ECO:0000256" key="1">
    <source>
        <dbReference type="SAM" id="Phobius"/>
    </source>
</evidence>
<dbReference type="PANTHER" id="PTHR42736:SF1">
    <property type="entry name" value="PROTEIN-GLUTAMINE GAMMA-GLUTAMYLTRANSFERASE"/>
    <property type="match status" value="1"/>
</dbReference>
<feature type="transmembrane region" description="Helical" evidence="1">
    <location>
        <begin position="63"/>
        <end position="82"/>
    </location>
</feature>
<gene>
    <name evidence="3" type="primary">tgpA</name>
    <name evidence="3" type="ORF">HRbin17_01027</name>
</gene>
<sequence>MRTPFAWVYAAAIALLVIDFWLVGLAVESGQFAALCVTLAAIGLLGNFLLTHGKNPSTRWFGFAIWVGGLSATVFLLSGQLTPLTVLATAPPDIAWLIVVSLVTVLITFLLGRYWGQFYAALSFVVVPTLSLFGLIVPVYVNTEMVVGFVAALVLGLFLVSAESLLIRWQRGQLGTVTPPMFLRYCWRLALGASAVVLTLGLLLVPPVSLLQEPLSRQLMRLPRIQFATYTGNTVQFPDVFTMPGGPINLPDTMLYQVTGTTYPRWRVRAYVHYLGSGWRVSSLDSAAQPPLSVRETPDGVELIWERRTPRRQTLVVSALVASLVGAVNEMPSPGIAQRVRVLTPSPLYILRTPSGSLLSLTRLNTDRYIVTARPVPETPPPAGVDPPLSPIEEQVLTAFPPYLYRVAQLARQVTADLISPYSKAKALEAFLQTHYRYSDNPPPAWRSRRDVVSFFLFEAREGACDWFASALALMCRAVGIPARVVTGFYSDETTADGILVIRASHAHAWVEAYIDGHGWVTLDATPSGAISWRSALLNRLQQWLARSYRLSLVNPNFVWWLVAVLWLAVAFPMAFQVVRWTWAAYRPKPAWRHIVDAYRQAIKVGQRCGLPVQPAATPWENAARCAATPRFPVAGKNALKQLSDLTVRVLYANAEPTDDDVNTARNALRVFREQARRYARWFVRPRRSWQMLREWLERW</sequence>
<keyword evidence="3" id="KW-0012">Acyltransferase</keyword>
<feature type="transmembrane region" description="Helical" evidence="1">
    <location>
        <begin position="32"/>
        <end position="51"/>
    </location>
</feature>
<proteinExistence type="predicted"/>
<dbReference type="GO" id="GO:0003810">
    <property type="term" value="F:protein-glutamine gamma-glutamyltransferase activity"/>
    <property type="evidence" value="ECO:0007669"/>
    <property type="project" value="UniProtKB-EC"/>
</dbReference>
<dbReference type="Pfam" id="PF01841">
    <property type="entry name" value="Transglut_core"/>
    <property type="match status" value="1"/>
</dbReference>
<evidence type="ECO:0000313" key="3">
    <source>
        <dbReference type="EMBL" id="GBC98514.1"/>
    </source>
</evidence>
<accession>A0A2H5XBH6</accession>
<feature type="transmembrane region" description="Helical" evidence="1">
    <location>
        <begin position="558"/>
        <end position="579"/>
    </location>
</feature>
<protein>
    <submittedName>
        <fullName evidence="3">Protein-glutamine gamma-glutamyltransferase</fullName>
        <ecNumber evidence="3">2.3.2.13</ecNumber>
    </submittedName>
</protein>
<dbReference type="InterPro" id="IPR002931">
    <property type="entry name" value="Transglutaminase-like"/>
</dbReference>
<feature type="transmembrane region" description="Helical" evidence="1">
    <location>
        <begin position="94"/>
        <end position="111"/>
    </location>
</feature>
<name>A0A2H5XBH6_9BACT</name>
<dbReference type="SUPFAM" id="SSF54001">
    <property type="entry name" value="Cysteine proteinases"/>
    <property type="match status" value="1"/>
</dbReference>
<keyword evidence="1" id="KW-1133">Transmembrane helix</keyword>
<dbReference type="Proteomes" id="UP000236173">
    <property type="component" value="Unassembled WGS sequence"/>
</dbReference>
<dbReference type="InterPro" id="IPR025403">
    <property type="entry name" value="TgpA-like_C"/>
</dbReference>
<dbReference type="EMBL" id="BEHT01000011">
    <property type="protein sequence ID" value="GBC98514.1"/>
    <property type="molecule type" value="Genomic_DNA"/>
</dbReference>
<dbReference type="EC" id="2.3.2.13" evidence="3"/>
<comment type="caution">
    <text evidence="3">The sequence shown here is derived from an EMBL/GenBank/DDBJ whole genome shotgun (WGS) entry which is preliminary data.</text>
</comment>
<dbReference type="InterPro" id="IPR052901">
    <property type="entry name" value="Bact_TGase-like"/>
</dbReference>
<feature type="domain" description="Transglutaminase-like" evidence="2">
    <location>
        <begin position="457"/>
        <end position="527"/>
    </location>
</feature>
<feature type="transmembrane region" description="Helical" evidence="1">
    <location>
        <begin position="187"/>
        <end position="211"/>
    </location>
</feature>
<keyword evidence="1" id="KW-0812">Transmembrane</keyword>
<dbReference type="Pfam" id="PF13559">
    <property type="entry name" value="DUF4129"/>
    <property type="match status" value="1"/>
</dbReference>
<dbReference type="PANTHER" id="PTHR42736">
    <property type="entry name" value="PROTEIN-GLUTAMINE GAMMA-GLUTAMYLTRANSFERASE"/>
    <property type="match status" value="1"/>
</dbReference>
<dbReference type="InterPro" id="IPR038765">
    <property type="entry name" value="Papain-like_cys_pep_sf"/>
</dbReference>
<keyword evidence="3" id="KW-0808">Transferase</keyword>
<feature type="transmembrane region" description="Helical" evidence="1">
    <location>
        <begin position="146"/>
        <end position="166"/>
    </location>
</feature>